<reference evidence="11 12" key="1">
    <citation type="submission" date="2016-11" db="EMBL/GenBank/DDBJ databases">
        <authorList>
            <person name="Jaros S."/>
            <person name="Januszkiewicz K."/>
            <person name="Wedrychowicz H."/>
        </authorList>
    </citation>
    <scope>NUCLEOTIDE SEQUENCE [LARGE SCALE GENOMIC DNA]</scope>
    <source>
        <strain evidence="11 12">DSM 15929</strain>
    </source>
</reference>
<dbReference type="EMBL" id="FRAC01000021">
    <property type="protein sequence ID" value="SHL00691.1"/>
    <property type="molecule type" value="Genomic_DNA"/>
</dbReference>
<evidence type="ECO:0000256" key="9">
    <source>
        <dbReference type="RuleBase" id="RU004016"/>
    </source>
</evidence>
<dbReference type="InterPro" id="IPR012338">
    <property type="entry name" value="Beta-lactam/transpept-like"/>
</dbReference>
<dbReference type="InterPro" id="IPR001967">
    <property type="entry name" value="Peptidase_S11_N"/>
</dbReference>
<keyword evidence="11" id="KW-0645">Protease</keyword>
<dbReference type="PRINTS" id="PR00725">
    <property type="entry name" value="DADACBPTASE1"/>
</dbReference>
<evidence type="ECO:0000256" key="5">
    <source>
        <dbReference type="ARBA" id="ARBA00022984"/>
    </source>
</evidence>
<keyword evidence="4" id="KW-0133">Cell shape</keyword>
<dbReference type="SUPFAM" id="SSF56601">
    <property type="entry name" value="beta-lactamase/transpeptidase-like"/>
    <property type="match status" value="1"/>
</dbReference>
<dbReference type="Gene3D" id="3.40.710.10">
    <property type="entry name" value="DD-peptidase/beta-lactamase superfamily"/>
    <property type="match status" value="1"/>
</dbReference>
<feature type="domain" description="Peptidase S11 D-alanyl-D-alanine carboxypeptidase A N-terminal" evidence="10">
    <location>
        <begin position="78"/>
        <end position="321"/>
    </location>
</feature>
<dbReference type="AlphaFoldDB" id="A0A1M6X438"/>
<dbReference type="GO" id="GO:0008360">
    <property type="term" value="P:regulation of cell shape"/>
    <property type="evidence" value="ECO:0007669"/>
    <property type="project" value="UniProtKB-KW"/>
</dbReference>
<keyword evidence="6" id="KW-0961">Cell wall biogenesis/degradation</keyword>
<keyword evidence="5" id="KW-0573">Peptidoglycan synthesis</keyword>
<feature type="active site" description="Acyl-ester intermediate" evidence="7">
    <location>
        <position position="112"/>
    </location>
</feature>
<dbReference type="STRING" id="1121322.SAMN02745136_03876"/>
<dbReference type="Proteomes" id="UP000184386">
    <property type="component" value="Unassembled WGS sequence"/>
</dbReference>
<keyword evidence="12" id="KW-1185">Reference proteome</keyword>
<evidence type="ECO:0000256" key="1">
    <source>
        <dbReference type="ARBA" id="ARBA00007164"/>
    </source>
</evidence>
<dbReference type="GO" id="GO:0006508">
    <property type="term" value="P:proteolysis"/>
    <property type="evidence" value="ECO:0007669"/>
    <property type="project" value="InterPro"/>
</dbReference>
<evidence type="ECO:0000313" key="12">
    <source>
        <dbReference type="Proteomes" id="UP000184386"/>
    </source>
</evidence>
<name>A0A1M6X438_9FIRM</name>
<evidence type="ECO:0000256" key="3">
    <source>
        <dbReference type="ARBA" id="ARBA00022801"/>
    </source>
</evidence>
<evidence type="ECO:0000313" key="11">
    <source>
        <dbReference type="EMBL" id="SHL00691.1"/>
    </source>
</evidence>
<dbReference type="OrthoDB" id="1701915at2"/>
<protein>
    <submittedName>
        <fullName evidence="11">D-alanyl-D-alanine carboxypeptidase</fullName>
    </submittedName>
</protein>
<feature type="active site" description="Proton acceptor" evidence="7">
    <location>
        <position position="115"/>
    </location>
</feature>
<keyword evidence="3" id="KW-0378">Hydrolase</keyword>
<evidence type="ECO:0000256" key="2">
    <source>
        <dbReference type="ARBA" id="ARBA00022729"/>
    </source>
</evidence>
<dbReference type="GO" id="GO:0009002">
    <property type="term" value="F:serine-type D-Ala-D-Ala carboxypeptidase activity"/>
    <property type="evidence" value="ECO:0007669"/>
    <property type="project" value="InterPro"/>
</dbReference>
<evidence type="ECO:0000256" key="4">
    <source>
        <dbReference type="ARBA" id="ARBA00022960"/>
    </source>
</evidence>
<proteinExistence type="inferred from homology"/>
<comment type="similarity">
    <text evidence="1 9">Belongs to the peptidase S11 family.</text>
</comment>
<sequence>MKKTPNIIIFLLCLTVFIHNLFYAVPLINNNVYGVKAVYAKADDNLPLISDGSTVDYMSYIPDMKCSQEAKEALSISNPEISLDAKSAILVDADTGEILYHKNALEPIFPASTAKLLTALVVLDWNRTSETVKVGKEVSMIPYDSSRAGLRAGDKLKIYNLLEAMLLPSGNDAAYVLAVYTGRKSLKDSKAEEMSAIREFTRLMNDKARKLGAENSCFISPDGYDAIGQYSTAYDMAQIGLNALKNKTIAQITKERTTTLKMVNGRTLPLWNTNALINKDSVWYESHVIGLKTGTTGLAGRCLISAAETDSGPVLSVVMHSSSEGRWSDSLKLIKYGRKVMSANK</sequence>
<dbReference type="RefSeq" id="WP_073278494.1">
    <property type="nucleotide sequence ID" value="NZ_FRAC01000021.1"/>
</dbReference>
<feature type="binding site" evidence="8">
    <location>
        <position position="292"/>
    </location>
    <ligand>
        <name>substrate</name>
    </ligand>
</feature>
<evidence type="ECO:0000256" key="8">
    <source>
        <dbReference type="PIRSR" id="PIRSR618044-2"/>
    </source>
</evidence>
<dbReference type="PANTHER" id="PTHR21581:SF6">
    <property type="entry name" value="TRAFFICKING PROTEIN PARTICLE COMPLEX SUBUNIT 12"/>
    <property type="match status" value="1"/>
</dbReference>
<keyword evidence="11" id="KW-0121">Carboxypeptidase</keyword>
<dbReference type="GO" id="GO:0071555">
    <property type="term" value="P:cell wall organization"/>
    <property type="evidence" value="ECO:0007669"/>
    <property type="project" value="UniProtKB-KW"/>
</dbReference>
<dbReference type="InterPro" id="IPR018044">
    <property type="entry name" value="Peptidase_S11"/>
</dbReference>
<dbReference type="Pfam" id="PF00768">
    <property type="entry name" value="Peptidase_S11"/>
    <property type="match status" value="1"/>
</dbReference>
<evidence type="ECO:0000256" key="6">
    <source>
        <dbReference type="ARBA" id="ARBA00023316"/>
    </source>
</evidence>
<dbReference type="GO" id="GO:0009252">
    <property type="term" value="P:peptidoglycan biosynthetic process"/>
    <property type="evidence" value="ECO:0007669"/>
    <property type="project" value="UniProtKB-KW"/>
</dbReference>
<dbReference type="PANTHER" id="PTHR21581">
    <property type="entry name" value="D-ALANYL-D-ALANINE CARBOXYPEPTIDASE"/>
    <property type="match status" value="1"/>
</dbReference>
<organism evidence="11 12">
    <name type="scientific">Anaerocolumna jejuensis DSM 15929</name>
    <dbReference type="NCBI Taxonomy" id="1121322"/>
    <lineage>
        <taxon>Bacteria</taxon>
        <taxon>Bacillati</taxon>
        <taxon>Bacillota</taxon>
        <taxon>Clostridia</taxon>
        <taxon>Lachnospirales</taxon>
        <taxon>Lachnospiraceae</taxon>
        <taxon>Anaerocolumna</taxon>
    </lineage>
</organism>
<feature type="active site" evidence="7">
    <location>
        <position position="169"/>
    </location>
</feature>
<evidence type="ECO:0000256" key="7">
    <source>
        <dbReference type="PIRSR" id="PIRSR618044-1"/>
    </source>
</evidence>
<evidence type="ECO:0000259" key="10">
    <source>
        <dbReference type="Pfam" id="PF00768"/>
    </source>
</evidence>
<accession>A0A1M6X438</accession>
<keyword evidence="2" id="KW-0732">Signal</keyword>
<gene>
    <name evidence="11" type="ORF">SAMN02745136_03876</name>
</gene>